<evidence type="ECO:0000256" key="1">
    <source>
        <dbReference type="SAM" id="MobiDB-lite"/>
    </source>
</evidence>
<evidence type="ECO:0000313" key="4">
    <source>
        <dbReference type="EMBL" id="GGF38639.1"/>
    </source>
</evidence>
<proteinExistence type="predicted"/>
<protein>
    <recommendedName>
        <fullName evidence="3">Peptidase M56 domain-containing protein</fullName>
    </recommendedName>
</protein>
<dbReference type="Pfam" id="PF05569">
    <property type="entry name" value="Peptidase_M56"/>
    <property type="match status" value="1"/>
</dbReference>
<name>A0A8J2YZ05_9PROT</name>
<keyword evidence="5" id="KW-1185">Reference proteome</keyword>
<feature type="transmembrane region" description="Helical" evidence="2">
    <location>
        <begin position="37"/>
        <end position="56"/>
    </location>
</feature>
<keyword evidence="2" id="KW-1133">Transmembrane helix</keyword>
<organism evidence="4 5">
    <name type="scientific">Aliidongia dinghuensis</name>
    <dbReference type="NCBI Taxonomy" id="1867774"/>
    <lineage>
        <taxon>Bacteria</taxon>
        <taxon>Pseudomonadati</taxon>
        <taxon>Pseudomonadota</taxon>
        <taxon>Alphaproteobacteria</taxon>
        <taxon>Rhodospirillales</taxon>
        <taxon>Dongiaceae</taxon>
        <taxon>Aliidongia</taxon>
    </lineage>
</organism>
<feature type="region of interest" description="Disordered" evidence="1">
    <location>
        <begin position="485"/>
        <end position="537"/>
    </location>
</feature>
<dbReference type="Proteomes" id="UP000646365">
    <property type="component" value="Unassembled WGS sequence"/>
</dbReference>
<dbReference type="AlphaFoldDB" id="A0A8J2YZ05"/>
<dbReference type="InterPro" id="IPR008756">
    <property type="entry name" value="Peptidase_M56"/>
</dbReference>
<comment type="caution">
    <text evidence="4">The sequence shown here is derived from an EMBL/GenBank/DDBJ whole genome shotgun (WGS) entry which is preliminary data.</text>
</comment>
<sequence>MMLLVEAAVRTLILGLVVGLGLRLARVRHPQVEMTAWTVVLLAGLAMPLLMQWTIVRMPTALVMLPHVMVGAASDFSVPRPPVPVSPVVVETHRSLLTLLPFAYGAVACVLVLRLLIGLARTWAIMRAARPIRADWTRGADVRVTARIKAPVTFGQTILVPVSFITWSPAQRRAVMGHEGAHVAHHDFTVQVLSQLHSALFWFSPFAWWLEARLAALAETTSDEAAIRHVGSRVDYAEILLAIAVRARDLPAGIAMARPALLRQRVEHILSDAVPMPLLAPHQRVLLAASLVPGALLLGGLSWHPRTAEVPALAAVPALPAIPAAPAVPGGVTFAILLPGQHAMVSGRGEDVLRVLAARDRAPDQIGDEAILFVRDGRLYVVTDPTRVEEAADLFRPQGDLAAQQRALGEQQRELGQEQAALGRQQGELGRRIGELGRQQGERFAQLAASGAVRDDQDRETARSEIEQEFNEQMAEFADQQKELGREQAHLGREQGKLSAEQARLSRDQARIARDGDLRMQRFLDRASADGTARPQP</sequence>
<evidence type="ECO:0000313" key="5">
    <source>
        <dbReference type="Proteomes" id="UP000646365"/>
    </source>
</evidence>
<gene>
    <name evidence="4" type="ORF">GCM10011611_51270</name>
</gene>
<feature type="domain" description="Peptidase M56" evidence="3">
    <location>
        <begin position="4"/>
        <end position="268"/>
    </location>
</feature>
<evidence type="ECO:0000259" key="3">
    <source>
        <dbReference type="Pfam" id="PF05569"/>
    </source>
</evidence>
<accession>A0A8J2YZ05</accession>
<evidence type="ECO:0000256" key="2">
    <source>
        <dbReference type="SAM" id="Phobius"/>
    </source>
</evidence>
<dbReference type="CDD" id="cd07341">
    <property type="entry name" value="M56_BlaR1_MecR1_like"/>
    <property type="match status" value="1"/>
</dbReference>
<dbReference type="PANTHER" id="PTHR34978:SF3">
    <property type="entry name" value="SLR0241 PROTEIN"/>
    <property type="match status" value="1"/>
</dbReference>
<keyword evidence="2" id="KW-0472">Membrane</keyword>
<feature type="transmembrane region" description="Helical" evidence="2">
    <location>
        <begin position="7"/>
        <end position="25"/>
    </location>
</feature>
<dbReference type="EMBL" id="BMJQ01000015">
    <property type="protein sequence ID" value="GGF38639.1"/>
    <property type="molecule type" value="Genomic_DNA"/>
</dbReference>
<dbReference type="PANTHER" id="PTHR34978">
    <property type="entry name" value="POSSIBLE SENSOR-TRANSDUCER PROTEIN BLAR"/>
    <property type="match status" value="1"/>
</dbReference>
<reference evidence="4" key="1">
    <citation type="journal article" date="2014" name="Int. J. Syst. Evol. Microbiol.">
        <title>Complete genome sequence of Corynebacterium casei LMG S-19264T (=DSM 44701T), isolated from a smear-ripened cheese.</title>
        <authorList>
            <consortium name="US DOE Joint Genome Institute (JGI-PGF)"/>
            <person name="Walter F."/>
            <person name="Albersmeier A."/>
            <person name="Kalinowski J."/>
            <person name="Ruckert C."/>
        </authorList>
    </citation>
    <scope>NUCLEOTIDE SEQUENCE</scope>
    <source>
        <strain evidence="4">CGMCC 1.15725</strain>
    </source>
</reference>
<dbReference type="RefSeq" id="WP_189051002.1">
    <property type="nucleotide sequence ID" value="NZ_BMJQ01000015.1"/>
</dbReference>
<keyword evidence="2" id="KW-0812">Transmembrane</keyword>
<feature type="transmembrane region" description="Helical" evidence="2">
    <location>
        <begin position="96"/>
        <end position="117"/>
    </location>
</feature>
<reference evidence="4" key="2">
    <citation type="submission" date="2020-09" db="EMBL/GenBank/DDBJ databases">
        <authorList>
            <person name="Sun Q."/>
            <person name="Zhou Y."/>
        </authorList>
    </citation>
    <scope>NUCLEOTIDE SEQUENCE</scope>
    <source>
        <strain evidence="4">CGMCC 1.15725</strain>
    </source>
</reference>
<dbReference type="InterPro" id="IPR052173">
    <property type="entry name" value="Beta-lactam_resp_regulator"/>
</dbReference>
<feature type="compositionally biased region" description="Basic and acidic residues" evidence="1">
    <location>
        <begin position="504"/>
        <end position="528"/>
    </location>
</feature>
<feature type="compositionally biased region" description="Basic and acidic residues" evidence="1">
    <location>
        <begin position="485"/>
        <end position="496"/>
    </location>
</feature>